<evidence type="ECO:0000313" key="1">
    <source>
        <dbReference type="EMBL" id="MCA9398090.1"/>
    </source>
</evidence>
<gene>
    <name evidence="1" type="ORF">KC573_04625</name>
</gene>
<dbReference type="Proteomes" id="UP000699691">
    <property type="component" value="Unassembled WGS sequence"/>
</dbReference>
<dbReference type="AlphaFoldDB" id="A0A955LX00"/>
<sequence length="181" mass="20697">MINQDILETLADVKRVLSEHFVDDEDITWFVALCRAANFDAKSKEMPPFGGDILLRFQQIRGTLHLKVHDVLILQLVTPVCICGEQIVGLVPAMQFAMDRKCRHMRLYTVLDTIIHNHGPFTAEQLNVPSDETLAMILQQLHVAGLLKDYSFEIVAKRARFWVIHTQVAEDFVSTRRLLSD</sequence>
<reference evidence="1" key="1">
    <citation type="submission" date="2020-04" db="EMBL/GenBank/DDBJ databases">
        <authorList>
            <person name="Zhang T."/>
        </authorList>
    </citation>
    <scope>NUCLEOTIDE SEQUENCE</scope>
    <source>
        <strain evidence="1">HKST-UBA02</strain>
    </source>
</reference>
<organism evidence="1 2">
    <name type="scientific">candidate division WWE3 bacterium</name>
    <dbReference type="NCBI Taxonomy" id="2053526"/>
    <lineage>
        <taxon>Bacteria</taxon>
        <taxon>Katanobacteria</taxon>
    </lineage>
</organism>
<evidence type="ECO:0000313" key="2">
    <source>
        <dbReference type="Proteomes" id="UP000699691"/>
    </source>
</evidence>
<dbReference type="EMBL" id="JAGQKY010000284">
    <property type="protein sequence ID" value="MCA9398090.1"/>
    <property type="molecule type" value="Genomic_DNA"/>
</dbReference>
<comment type="caution">
    <text evidence="1">The sequence shown here is derived from an EMBL/GenBank/DDBJ whole genome shotgun (WGS) entry which is preliminary data.</text>
</comment>
<proteinExistence type="predicted"/>
<reference evidence="1" key="2">
    <citation type="journal article" date="2021" name="Microbiome">
        <title>Successional dynamics and alternative stable states in a saline activated sludge microbial community over 9 years.</title>
        <authorList>
            <person name="Wang Y."/>
            <person name="Ye J."/>
            <person name="Ju F."/>
            <person name="Liu L."/>
            <person name="Boyd J.A."/>
            <person name="Deng Y."/>
            <person name="Parks D.H."/>
            <person name="Jiang X."/>
            <person name="Yin X."/>
            <person name="Woodcroft B.J."/>
            <person name="Tyson G.W."/>
            <person name="Hugenholtz P."/>
            <person name="Polz M.F."/>
            <person name="Zhang T."/>
        </authorList>
    </citation>
    <scope>NUCLEOTIDE SEQUENCE</scope>
    <source>
        <strain evidence="1">HKST-UBA02</strain>
    </source>
</reference>
<protein>
    <submittedName>
        <fullName evidence="1">Uncharacterized protein</fullName>
    </submittedName>
</protein>
<accession>A0A955LX00</accession>
<name>A0A955LX00_UNCKA</name>